<dbReference type="RefSeq" id="WP_046282366.1">
    <property type="nucleotide sequence ID" value="NZ_LATL02000023.1"/>
</dbReference>
<feature type="transmembrane region" description="Helical" evidence="6">
    <location>
        <begin position="20"/>
        <end position="39"/>
    </location>
</feature>
<organism evidence="7 9">
    <name type="scientific">Limnoraphis robusta CS-951</name>
    <dbReference type="NCBI Taxonomy" id="1637645"/>
    <lineage>
        <taxon>Bacteria</taxon>
        <taxon>Bacillati</taxon>
        <taxon>Cyanobacteriota</taxon>
        <taxon>Cyanophyceae</taxon>
        <taxon>Oscillatoriophycideae</taxon>
        <taxon>Oscillatoriales</taxon>
        <taxon>Sirenicapillariaceae</taxon>
        <taxon>Limnoraphis</taxon>
    </lineage>
</organism>
<comment type="subcellular location">
    <subcellularLocation>
        <location evidence="1">Membrane</location>
        <topology evidence="1">Multi-pass membrane protein</topology>
    </subcellularLocation>
</comment>
<keyword evidence="4 6" id="KW-1133">Transmembrane helix</keyword>
<evidence type="ECO:0000256" key="1">
    <source>
        <dbReference type="ARBA" id="ARBA00004141"/>
    </source>
</evidence>
<evidence type="ECO:0000256" key="6">
    <source>
        <dbReference type="RuleBase" id="RU004379"/>
    </source>
</evidence>
<dbReference type="Proteomes" id="UP000033607">
    <property type="component" value="Unassembled WGS sequence"/>
</dbReference>
<evidence type="ECO:0000313" key="9">
    <source>
        <dbReference type="Proteomes" id="UP000033607"/>
    </source>
</evidence>
<evidence type="ECO:0000256" key="3">
    <source>
        <dbReference type="ARBA" id="ARBA00022692"/>
    </source>
</evidence>
<dbReference type="OrthoDB" id="5177430at2"/>
<reference evidence="7 9" key="1">
    <citation type="submission" date="2015-06" db="EMBL/GenBank/DDBJ databases">
        <title>Draft genome assembly of filamentous brackish cyanobacterium Limnoraphis robusta strain CS-951.</title>
        <authorList>
            <person name="Willis A."/>
            <person name="Parks M."/>
            <person name="Burford M.A."/>
        </authorList>
    </citation>
    <scope>NUCLEOTIDE SEQUENCE [LARGE SCALE GENOMIC DNA]</scope>
    <source>
        <strain evidence="7 9">CS-951</strain>
    </source>
</reference>
<accession>A0A0F5Y6B7</accession>
<dbReference type="Pfam" id="PF01027">
    <property type="entry name" value="Bax1-I"/>
    <property type="match status" value="1"/>
</dbReference>
<evidence type="ECO:0000256" key="2">
    <source>
        <dbReference type="ARBA" id="ARBA00010350"/>
    </source>
</evidence>
<dbReference type="InterPro" id="IPR006214">
    <property type="entry name" value="Bax_inhibitor_1-related"/>
</dbReference>
<sequence length="229" mass="24828">MVTVAQSRPSERAKFIQQTYIHLAGAVGSFVLVEILLFQTGIAQALASFVFASRFSWLLILGAFSLLGWFSRSLTAKADSVETQYAGLGIYVVAQALIFAPLLYLAVYFSDPSVLPTAAILTLLLFGGLTTVALTTKTDFTFLGGILKIGGFVALGLILCSILFGFTLGLLFSVVMVAFASAAILYDTSKIMRHYSTQHYVAASLELFASVALLFWYVLQVMMSLSSRR</sequence>
<name>A0A0F5Y6B7_9CYAN</name>
<comment type="caution">
    <text evidence="7">The sequence shown here is derived from an EMBL/GenBank/DDBJ whole genome shotgun (WGS) entry which is preliminary data.</text>
</comment>
<dbReference type="AlphaFoldDB" id="A0A0F5Y6B7"/>
<feature type="transmembrane region" description="Helical" evidence="6">
    <location>
        <begin position="170"/>
        <end position="188"/>
    </location>
</feature>
<dbReference type="EMBL" id="LATL02000023">
    <property type="protein sequence ID" value="KKD34501.1"/>
    <property type="molecule type" value="Genomic_DNA"/>
</dbReference>
<feature type="transmembrane region" description="Helical" evidence="6">
    <location>
        <begin position="115"/>
        <end position="134"/>
    </location>
</feature>
<gene>
    <name evidence="7" type="ORF">WN50_30405</name>
    <name evidence="8" type="ORF">WN50_39190</name>
</gene>
<evidence type="ECO:0000256" key="4">
    <source>
        <dbReference type="ARBA" id="ARBA00022989"/>
    </source>
</evidence>
<protein>
    <submittedName>
        <fullName evidence="7">Permease</fullName>
    </submittedName>
</protein>
<dbReference type="PATRIC" id="fig|1637645.4.peg.407"/>
<feature type="transmembrane region" description="Helical" evidence="6">
    <location>
        <begin position="146"/>
        <end position="164"/>
    </location>
</feature>
<feature type="transmembrane region" description="Helical" evidence="6">
    <location>
        <begin position="88"/>
        <end position="109"/>
    </location>
</feature>
<dbReference type="EMBL" id="LATL02000332">
    <property type="protein sequence ID" value="KMW69949.1"/>
    <property type="molecule type" value="Genomic_DNA"/>
</dbReference>
<feature type="transmembrane region" description="Helical" evidence="6">
    <location>
        <begin position="200"/>
        <end position="219"/>
    </location>
</feature>
<evidence type="ECO:0000256" key="5">
    <source>
        <dbReference type="ARBA" id="ARBA00023136"/>
    </source>
</evidence>
<keyword evidence="5 6" id="KW-0472">Membrane</keyword>
<dbReference type="PANTHER" id="PTHR23291">
    <property type="entry name" value="BAX INHIBITOR-RELATED"/>
    <property type="match status" value="1"/>
</dbReference>
<dbReference type="GO" id="GO:0005886">
    <property type="term" value="C:plasma membrane"/>
    <property type="evidence" value="ECO:0007669"/>
    <property type="project" value="TreeGrafter"/>
</dbReference>
<proteinExistence type="inferred from homology"/>
<evidence type="ECO:0000313" key="7">
    <source>
        <dbReference type="EMBL" id="KKD34501.1"/>
    </source>
</evidence>
<comment type="similarity">
    <text evidence="2 6">Belongs to the BI1 family.</text>
</comment>
<evidence type="ECO:0000313" key="8">
    <source>
        <dbReference type="EMBL" id="KMW69949.1"/>
    </source>
</evidence>
<dbReference type="PANTHER" id="PTHR23291:SF50">
    <property type="entry name" value="PROTEIN LIFEGUARD 4"/>
    <property type="match status" value="1"/>
</dbReference>
<keyword evidence="3 6" id="KW-0812">Transmembrane</keyword>